<keyword evidence="3" id="KW-1185">Reference proteome</keyword>
<dbReference type="OrthoDB" id="5122593at2"/>
<comment type="caution">
    <text evidence="2">The sequence shown here is derived from an EMBL/GenBank/DDBJ whole genome shotgun (WGS) entry which is preliminary data.</text>
</comment>
<gene>
    <name evidence="2" type="ORF">FQ377_13750</name>
</gene>
<dbReference type="Proteomes" id="UP000323410">
    <property type="component" value="Unassembled WGS sequence"/>
</dbReference>
<dbReference type="EMBL" id="VSLD01000011">
    <property type="protein sequence ID" value="TYC96591.1"/>
    <property type="molecule type" value="Genomic_DNA"/>
</dbReference>
<sequence>MSEEGIDDVVERGLRQLLAAGGQMAERIARLRQDLLRREQQTIGQAGYTEARQVTTDRTNMRAVLAPVNEARWWDTASAEHVTRAYEAAQAWKDYDPAALAATKTIHDEIRTRYGIDTNDLGGDNEFLQDAINTRQQGGPDLNAMREHTEAMALIAAANIEKLRNEAHDLATEVERLEVPQEYLTDPQLLDALKRSHVLEEGAARTDAERIVAERVHLMNEDGVNGPTIDQLSEEIGANYSGTDSSLFQDPEFVSAAKDWHDARVLAEGGFADRDPGLEARYEAKEKELFDRIAGLGHDIENEVLKDVSNAPRDTAPAEVAPTVKYGSPKHRAEFATKLEGTGTPEEIRGRLIAATDQGRHPREAVRATTKKPKQPTKRPTTGVGRHSTKGGPTR</sequence>
<dbReference type="RefSeq" id="WP_148601777.1">
    <property type="nucleotide sequence ID" value="NZ_VSLD01000011.1"/>
</dbReference>
<organism evidence="2 3">
    <name type="scientific">Arthrobacter echini</name>
    <dbReference type="NCBI Taxonomy" id="1529066"/>
    <lineage>
        <taxon>Bacteria</taxon>
        <taxon>Bacillati</taxon>
        <taxon>Actinomycetota</taxon>
        <taxon>Actinomycetes</taxon>
        <taxon>Micrococcales</taxon>
        <taxon>Micrococcaceae</taxon>
        <taxon>Arthrobacter</taxon>
    </lineage>
</organism>
<evidence type="ECO:0000256" key="1">
    <source>
        <dbReference type="SAM" id="MobiDB-lite"/>
    </source>
</evidence>
<protein>
    <submittedName>
        <fullName evidence="2">Uncharacterized protein</fullName>
    </submittedName>
</protein>
<proteinExistence type="predicted"/>
<reference evidence="2 3" key="1">
    <citation type="submission" date="2019-08" db="EMBL/GenBank/DDBJ databases">
        <title>Genone of Arthrobacter echini P9.</title>
        <authorList>
            <person name="Bowman J.P."/>
        </authorList>
    </citation>
    <scope>NUCLEOTIDE SEQUENCE [LARGE SCALE GENOMIC DNA]</scope>
    <source>
        <strain evidence="2 3">P9</strain>
    </source>
</reference>
<evidence type="ECO:0000313" key="3">
    <source>
        <dbReference type="Proteomes" id="UP000323410"/>
    </source>
</evidence>
<evidence type="ECO:0000313" key="2">
    <source>
        <dbReference type="EMBL" id="TYC96591.1"/>
    </source>
</evidence>
<name>A0A5D0XL07_9MICC</name>
<feature type="region of interest" description="Disordered" evidence="1">
    <location>
        <begin position="353"/>
        <end position="395"/>
    </location>
</feature>
<accession>A0A5D0XL07</accession>
<dbReference type="AlphaFoldDB" id="A0A5D0XL07"/>